<keyword evidence="8" id="KW-1185">Reference proteome</keyword>
<dbReference type="PANTHER" id="PTHR47961">
    <property type="entry name" value="DNA POLYMERASE THETA, PUTATIVE (AFU_ORTHOLOGUE AFUA_1G05260)-RELATED"/>
    <property type="match status" value="1"/>
</dbReference>
<dbReference type="GO" id="GO:0005524">
    <property type="term" value="F:ATP binding"/>
    <property type="evidence" value="ECO:0007669"/>
    <property type="project" value="UniProtKB-KW"/>
</dbReference>
<keyword evidence="3 7" id="KW-0347">Helicase</keyword>
<dbReference type="InterPro" id="IPR001650">
    <property type="entry name" value="Helicase_C-like"/>
</dbReference>
<keyword evidence="2" id="KW-0378">Hydrolase</keyword>
<evidence type="ECO:0000256" key="2">
    <source>
        <dbReference type="ARBA" id="ARBA00022801"/>
    </source>
</evidence>
<dbReference type="GO" id="GO:0016787">
    <property type="term" value="F:hydrolase activity"/>
    <property type="evidence" value="ECO:0007669"/>
    <property type="project" value="UniProtKB-KW"/>
</dbReference>
<evidence type="ECO:0000259" key="6">
    <source>
        <dbReference type="PROSITE" id="PS51194"/>
    </source>
</evidence>
<dbReference type="Pfam" id="PF00270">
    <property type="entry name" value="DEAD"/>
    <property type="match status" value="1"/>
</dbReference>
<dbReference type="eggNOG" id="COG1204">
    <property type="taxonomic scope" value="Bacteria"/>
</dbReference>
<proteinExistence type="predicted"/>
<keyword evidence="1" id="KW-0547">Nucleotide-binding</keyword>
<dbReference type="PROSITE" id="PS51192">
    <property type="entry name" value="HELICASE_ATP_BIND_1"/>
    <property type="match status" value="1"/>
</dbReference>
<dbReference type="AlphaFoldDB" id="C8S408"/>
<dbReference type="RefSeq" id="WP_008032003.1">
    <property type="nucleotide sequence ID" value="NZ_ACYY01000022.1"/>
</dbReference>
<dbReference type="GO" id="GO:0004386">
    <property type="term" value="F:helicase activity"/>
    <property type="evidence" value="ECO:0007669"/>
    <property type="project" value="UniProtKB-KW"/>
</dbReference>
<keyword evidence="4" id="KW-0067">ATP-binding</keyword>
<evidence type="ECO:0000259" key="5">
    <source>
        <dbReference type="PROSITE" id="PS51192"/>
    </source>
</evidence>
<sequence>MPNEASLALARDIRGSLAGSRLSPPQAKLYSQRIRRDMGRDGLASFTADEGVARLDEAMLLLEAAWIERSAGGGEWKPAVKRAAEILEWLSQSSLRPEGAPTHLLSAAAYQLAGYPAMALGHLRHVPAEDSISKLLCAFLRADFSAALSAVQTFWVEQGNLGLERTLRPETVEIDGSSVQLVDLEIASVRHVVMCIGTICAFMRTGDDALVERALSKLEALAAGFLHSRDPYSYLLARLTAATARVFAETSLWPQIKRLAIDANPRANAALVQFARAAFANRRALVWPAQAEGIRRLAEDDSFVLCTPTGSGKTTIATLGAVQGLFAERVHALSAENLVLYLVPSRALAAEVETRLAEDLRGVAAEPVVVTGLYGGTDWGPTDAWVQVDQPTVVICTFEKADALLRYLGVLFLDRVRLVVIDEAHMVEQDPKRVQGLSDGTSRSLRLEQLSARLLRAKEEKGFRVIALSAVAAKAAPAIASWLAGDAETGPVTSIHRSTRQMLGRLEVTRSGRFDIRYDLMDGRTLEFEDERADDRPYVPQPFGRMPGGFDVEAGPEVRMRAPTLWAALHLAAERPDGTRPSVLISLTQSVSTFAATCADLMDEWEDEDLPDYWSIDEEDPHWKRCLAAAEDYFTRKSSEYRLLSRGVAVHHGQMPPLLARRLKVAIDRGQVRVVIATSTLSEGVNIPVNTLLIPSVCRADDVMPVNEFANLIGRAGRPGVATEGNTLVVLPEREYERRSGRRQPVWNRQWNGYEQLVRQLEEATELAASGALTAEEGEANSPLALLLEALREAWESISDSDDDDEFLEWLDATAIADADAEDEAVVALLDTLDGLLITALQEVELLLGRGLAPGEIEGELQKIWQRTYAYVAADEEERLAQTWLARGQAIATLYPDPTRRRQLYKTSLTPRSGEILLDRVEEIRGALVGGRDYASRPAEARFAFVRSIIALLSEVPAFRIGRTLGRKKNFEEWEKLLRWWVFKSSLPRQPPAKDLGNWFKFVSENFIHRGSWGLGSIIGVLLDRDSAGQPLDAMTIDDWPRSGLPWIAFWLKELISWGTLDPVAAFLLARGDAVDRPEAERDALDYYASRGDGVDPNEMLDPRAIRAWLDERRPIRPPRTSSVDLAIDVRLARPASDYLNREMSVMPLLSRGGIDWIDPAGYVVANSDLPDAWIDQGVRYRFELSIVNRLVRGEPYLRHRAD</sequence>
<dbReference type="PANTHER" id="PTHR47961:SF6">
    <property type="entry name" value="DNA-DIRECTED DNA POLYMERASE"/>
    <property type="match status" value="1"/>
</dbReference>
<dbReference type="GO" id="GO:0003676">
    <property type="term" value="F:nucleic acid binding"/>
    <property type="evidence" value="ECO:0007669"/>
    <property type="project" value="InterPro"/>
</dbReference>
<evidence type="ECO:0000313" key="7">
    <source>
        <dbReference type="EMBL" id="EEW24270.1"/>
    </source>
</evidence>
<evidence type="ECO:0000256" key="4">
    <source>
        <dbReference type="ARBA" id="ARBA00022840"/>
    </source>
</evidence>
<dbReference type="STRING" id="371731.Rsw2DRAFT_2786"/>
<evidence type="ECO:0000256" key="1">
    <source>
        <dbReference type="ARBA" id="ARBA00022741"/>
    </source>
</evidence>
<dbReference type="PROSITE" id="PS51194">
    <property type="entry name" value="HELICASE_CTER"/>
    <property type="match status" value="1"/>
</dbReference>
<dbReference type="CDD" id="cd17921">
    <property type="entry name" value="DEXHc_Ski2"/>
    <property type="match status" value="1"/>
</dbReference>
<dbReference type="SMART" id="SM00490">
    <property type="entry name" value="HELICc"/>
    <property type="match status" value="1"/>
</dbReference>
<dbReference type="Gene3D" id="3.40.50.300">
    <property type="entry name" value="P-loop containing nucleotide triphosphate hydrolases"/>
    <property type="match status" value="2"/>
</dbReference>
<feature type="domain" description="Helicase ATP-binding" evidence="5">
    <location>
        <begin position="294"/>
        <end position="490"/>
    </location>
</feature>
<gene>
    <name evidence="7" type="ORF">Rsw2DRAFT_2786</name>
</gene>
<dbReference type="OrthoDB" id="9815222at2"/>
<evidence type="ECO:0000313" key="8">
    <source>
        <dbReference type="Proteomes" id="UP000010121"/>
    </source>
</evidence>
<dbReference type="InterPro" id="IPR014001">
    <property type="entry name" value="Helicase_ATP-bd"/>
</dbReference>
<dbReference type="Proteomes" id="UP000010121">
    <property type="component" value="Unassembled WGS sequence"/>
</dbReference>
<feature type="domain" description="Helicase C-terminal" evidence="6">
    <location>
        <begin position="597"/>
        <end position="765"/>
    </location>
</feature>
<name>C8S408_9RHOB</name>
<dbReference type="EMBL" id="ACYY01000022">
    <property type="protein sequence ID" value="EEW24270.1"/>
    <property type="molecule type" value="Genomic_DNA"/>
</dbReference>
<dbReference type="SMART" id="SM00487">
    <property type="entry name" value="DEXDc"/>
    <property type="match status" value="1"/>
</dbReference>
<dbReference type="InterPro" id="IPR011545">
    <property type="entry name" value="DEAD/DEAH_box_helicase_dom"/>
</dbReference>
<accession>C8S408</accession>
<reference evidence="7 8" key="1">
    <citation type="submission" date="2009-08" db="EMBL/GenBank/DDBJ databases">
        <title>The draft genome of Rhodobacter sp. SW2.</title>
        <authorList>
            <consortium name="US DOE Joint Genome Institute (JGI-PGF)"/>
            <person name="Lucas S."/>
            <person name="Copeland A."/>
            <person name="Lapidus A."/>
            <person name="Glavina del Rio T."/>
            <person name="Tice H."/>
            <person name="Bruce D."/>
            <person name="Goodwin L."/>
            <person name="Pitluck S."/>
            <person name="Larimer F."/>
            <person name="Land M.L."/>
            <person name="Hauser L."/>
            <person name="Emerson D."/>
        </authorList>
    </citation>
    <scope>NUCLEOTIDE SEQUENCE [LARGE SCALE GENOMIC DNA]</scope>
    <source>
        <strain evidence="7 8">SW2</strain>
    </source>
</reference>
<organism evidence="7 8">
    <name type="scientific">Rhodobacter ferrooxidans</name>
    <dbReference type="NCBI Taxonomy" id="371731"/>
    <lineage>
        <taxon>Bacteria</taxon>
        <taxon>Pseudomonadati</taxon>
        <taxon>Pseudomonadota</taxon>
        <taxon>Alphaproteobacteria</taxon>
        <taxon>Rhodobacterales</taxon>
        <taxon>Rhodobacter group</taxon>
        <taxon>Rhodobacter</taxon>
    </lineage>
</organism>
<dbReference type="SUPFAM" id="SSF52540">
    <property type="entry name" value="P-loop containing nucleoside triphosphate hydrolases"/>
    <property type="match status" value="1"/>
</dbReference>
<protein>
    <submittedName>
        <fullName evidence="7">DEAD/DEAH box helicase domain protein</fullName>
    </submittedName>
</protein>
<comment type="caution">
    <text evidence="7">The sequence shown here is derived from an EMBL/GenBank/DDBJ whole genome shotgun (WGS) entry which is preliminary data.</text>
</comment>
<dbReference type="InterPro" id="IPR027417">
    <property type="entry name" value="P-loop_NTPase"/>
</dbReference>
<evidence type="ECO:0000256" key="3">
    <source>
        <dbReference type="ARBA" id="ARBA00022806"/>
    </source>
</evidence>
<dbReference type="InterPro" id="IPR050474">
    <property type="entry name" value="Hel308_SKI2-like"/>
</dbReference>